<feature type="transmembrane region" description="Helical" evidence="1">
    <location>
        <begin position="184"/>
        <end position="202"/>
    </location>
</feature>
<evidence type="ECO:0000256" key="1">
    <source>
        <dbReference type="SAM" id="Phobius"/>
    </source>
</evidence>
<name>A0A942UHA9_9BACI</name>
<evidence type="ECO:0000313" key="3">
    <source>
        <dbReference type="EMBL" id="MBS4221440.1"/>
    </source>
</evidence>
<dbReference type="InterPro" id="IPR003675">
    <property type="entry name" value="Rce1/LyrA-like_dom"/>
</dbReference>
<feature type="transmembrane region" description="Helical" evidence="1">
    <location>
        <begin position="7"/>
        <end position="25"/>
    </location>
</feature>
<keyword evidence="4" id="KW-1185">Reference proteome</keyword>
<dbReference type="Pfam" id="PF02517">
    <property type="entry name" value="Rce1-like"/>
    <property type="match status" value="1"/>
</dbReference>
<feature type="transmembrane region" description="Helical" evidence="1">
    <location>
        <begin position="106"/>
        <end position="123"/>
    </location>
</feature>
<dbReference type="AlphaFoldDB" id="A0A942UHA9"/>
<keyword evidence="1" id="KW-0812">Transmembrane</keyword>
<reference evidence="3 4" key="1">
    <citation type="submission" date="2021-05" db="EMBL/GenBank/DDBJ databases">
        <title>Novel Bacillus species.</title>
        <authorList>
            <person name="Liu G."/>
        </authorList>
    </citation>
    <scope>NUCLEOTIDE SEQUENCE [LARGE SCALE GENOMIC DNA]</scope>
    <source>
        <strain evidence="3 4">FJAT-49682</strain>
    </source>
</reference>
<keyword evidence="1" id="KW-0472">Membrane</keyword>
<proteinExistence type="predicted"/>
<keyword evidence="3" id="KW-0645">Protease</keyword>
<dbReference type="EMBL" id="JAGYPN010000001">
    <property type="protein sequence ID" value="MBS4221440.1"/>
    <property type="molecule type" value="Genomic_DNA"/>
</dbReference>
<dbReference type="Proteomes" id="UP000676456">
    <property type="component" value="Unassembled WGS sequence"/>
</dbReference>
<feature type="transmembrane region" description="Helical" evidence="1">
    <location>
        <begin position="31"/>
        <end position="49"/>
    </location>
</feature>
<dbReference type="GO" id="GO:0080120">
    <property type="term" value="P:CAAX-box protein maturation"/>
    <property type="evidence" value="ECO:0007669"/>
    <property type="project" value="UniProtKB-ARBA"/>
</dbReference>
<dbReference type="RefSeq" id="WP_213096460.1">
    <property type="nucleotide sequence ID" value="NZ_JAGYPN010000001.1"/>
</dbReference>
<feature type="domain" description="CAAX prenyl protease 2/Lysostaphin resistance protein A-like" evidence="2">
    <location>
        <begin position="104"/>
        <end position="194"/>
    </location>
</feature>
<keyword evidence="3" id="KW-0482">Metalloprotease</keyword>
<feature type="transmembrane region" description="Helical" evidence="1">
    <location>
        <begin position="135"/>
        <end position="152"/>
    </location>
</feature>
<accession>A0A942UHA9</accession>
<dbReference type="GO" id="GO:0004175">
    <property type="term" value="F:endopeptidase activity"/>
    <property type="evidence" value="ECO:0007669"/>
    <property type="project" value="UniProtKB-ARBA"/>
</dbReference>
<gene>
    <name evidence="3" type="ORF">KHA91_01550</name>
</gene>
<evidence type="ECO:0000313" key="4">
    <source>
        <dbReference type="Proteomes" id="UP000676456"/>
    </source>
</evidence>
<dbReference type="GO" id="GO:0008237">
    <property type="term" value="F:metallopeptidase activity"/>
    <property type="evidence" value="ECO:0007669"/>
    <property type="project" value="UniProtKB-KW"/>
</dbReference>
<sequence length="203" mass="23520">MKKSMIDIKLLAGIFLAYLLIYITFDGKQVFWYLYTATMLFLISFTIINEKIDDEAPTKQYFLYGILSGALLYVLFFVGSWIFSFIPGTFDNQVSKIYVKFKLEWVWHYLVLIFVIIPGEEIFWRGFILKRLMRYMNTAFAIFIGASLNAAAFCFSGYPILIVAAFVSGIAWGILYAWKRSIPLLIISHLMFDLLLLVIFPLS</sequence>
<comment type="caution">
    <text evidence="3">The sequence shown here is derived from an EMBL/GenBank/DDBJ whole genome shotgun (WGS) entry which is preliminary data.</text>
</comment>
<feature type="transmembrane region" description="Helical" evidence="1">
    <location>
        <begin position="61"/>
        <end position="86"/>
    </location>
</feature>
<organism evidence="3 4">
    <name type="scientific">Lederbergia citrea</name>
    <dbReference type="NCBI Taxonomy" id="2833581"/>
    <lineage>
        <taxon>Bacteria</taxon>
        <taxon>Bacillati</taxon>
        <taxon>Bacillota</taxon>
        <taxon>Bacilli</taxon>
        <taxon>Bacillales</taxon>
        <taxon>Bacillaceae</taxon>
        <taxon>Lederbergia</taxon>
    </lineage>
</organism>
<protein>
    <submittedName>
        <fullName evidence="3">CPBP family intramembrane metalloprotease</fullName>
    </submittedName>
</protein>
<keyword evidence="1" id="KW-1133">Transmembrane helix</keyword>
<keyword evidence="3" id="KW-0378">Hydrolase</keyword>
<evidence type="ECO:0000259" key="2">
    <source>
        <dbReference type="Pfam" id="PF02517"/>
    </source>
</evidence>